<proteinExistence type="inferred from homology"/>
<sequence>QFVKDRHFGGGLLTKRETGEENKEGEKSKSKKEWIEEIIAESKKKKAEAKKEKEEQYEAVTKLDSELQTFLQIMSGKTITDEDKRNAKKNAEYLDYDKLVRELGFDRTGKAKTSNKLKSAEEVIKEEKEKLVALEADRLKRMKGETEKPKQKAKSADDLDDGFSLGNDDRFHLSYKDGEMITEDSEEGDRVDSDEGEGSEGCAVDNNEGEEASINSEEEEEDREDGDDSEDESDQYSDIFDEESDGNDGEAPIREKQKNCLDLGQKKEIMEAARKEIPYVFEVPQDYDAFWALLEDRSPKEVNLILERMIACNHPSLGSNNKEKCEDICAYVLQQKL</sequence>
<evidence type="ECO:0000256" key="1">
    <source>
        <dbReference type="ARBA" id="ARBA00004604"/>
    </source>
</evidence>
<accession>A0AAN9FWN4</accession>
<dbReference type="GO" id="GO:0032040">
    <property type="term" value="C:small-subunit processome"/>
    <property type="evidence" value="ECO:0007669"/>
    <property type="project" value="InterPro"/>
</dbReference>
<feature type="coiled-coil region" evidence="7">
    <location>
        <begin position="110"/>
        <end position="137"/>
    </location>
</feature>
<evidence type="ECO:0000313" key="9">
    <source>
        <dbReference type="EMBL" id="KAK7086705.1"/>
    </source>
</evidence>
<evidence type="ECO:0000256" key="2">
    <source>
        <dbReference type="ARBA" id="ARBA00007466"/>
    </source>
</evidence>
<dbReference type="InterPro" id="IPR007276">
    <property type="entry name" value="Nop14"/>
</dbReference>
<organism evidence="9 10">
    <name type="scientific">Halocaridina rubra</name>
    <name type="common">Hawaiian red shrimp</name>
    <dbReference type="NCBI Taxonomy" id="373956"/>
    <lineage>
        <taxon>Eukaryota</taxon>
        <taxon>Metazoa</taxon>
        <taxon>Ecdysozoa</taxon>
        <taxon>Arthropoda</taxon>
        <taxon>Crustacea</taxon>
        <taxon>Multicrustacea</taxon>
        <taxon>Malacostraca</taxon>
        <taxon>Eumalacostraca</taxon>
        <taxon>Eucarida</taxon>
        <taxon>Decapoda</taxon>
        <taxon>Pleocyemata</taxon>
        <taxon>Caridea</taxon>
        <taxon>Atyoidea</taxon>
        <taxon>Atyidae</taxon>
        <taxon>Halocaridina</taxon>
    </lineage>
</organism>
<feature type="compositionally biased region" description="Basic and acidic residues" evidence="8">
    <location>
        <begin position="167"/>
        <end position="179"/>
    </location>
</feature>
<gene>
    <name evidence="9" type="primary">NOP14_1</name>
    <name evidence="9" type="ORF">SK128_014220</name>
</gene>
<protein>
    <submittedName>
        <fullName evidence="9">Nucleolar complex protein 14</fullName>
    </submittedName>
</protein>
<keyword evidence="10" id="KW-1185">Reference proteome</keyword>
<comment type="similarity">
    <text evidence="2">Belongs to the NOP14 family.</text>
</comment>
<evidence type="ECO:0000256" key="4">
    <source>
        <dbReference type="ARBA" id="ARBA00022552"/>
    </source>
</evidence>
<keyword evidence="7" id="KW-0175">Coiled coil</keyword>
<feature type="compositionally biased region" description="Basic and acidic residues" evidence="8">
    <location>
        <begin position="137"/>
        <end position="157"/>
    </location>
</feature>
<evidence type="ECO:0000256" key="7">
    <source>
        <dbReference type="SAM" id="Coils"/>
    </source>
</evidence>
<evidence type="ECO:0000256" key="6">
    <source>
        <dbReference type="ARBA" id="ARBA00024695"/>
    </source>
</evidence>
<feature type="region of interest" description="Disordered" evidence="8">
    <location>
        <begin position="137"/>
        <end position="259"/>
    </location>
</feature>
<feature type="non-terminal residue" evidence="9">
    <location>
        <position position="1"/>
    </location>
</feature>
<evidence type="ECO:0000256" key="5">
    <source>
        <dbReference type="ARBA" id="ARBA00023242"/>
    </source>
</evidence>
<dbReference type="Proteomes" id="UP001381693">
    <property type="component" value="Unassembled WGS sequence"/>
</dbReference>
<dbReference type="EMBL" id="JAXCGZ010000102">
    <property type="protein sequence ID" value="KAK7086705.1"/>
    <property type="molecule type" value="Genomic_DNA"/>
</dbReference>
<reference evidence="9 10" key="1">
    <citation type="submission" date="2023-11" db="EMBL/GenBank/DDBJ databases">
        <title>Halocaridina rubra genome assembly.</title>
        <authorList>
            <person name="Smith C."/>
        </authorList>
    </citation>
    <scope>NUCLEOTIDE SEQUENCE [LARGE SCALE GENOMIC DNA]</scope>
    <source>
        <strain evidence="9">EP-1</strain>
        <tissue evidence="9">Whole</tissue>
    </source>
</reference>
<name>A0AAN9FWN4_HALRR</name>
<dbReference type="AlphaFoldDB" id="A0AAN9FWN4"/>
<comment type="function">
    <text evidence="6">Involved in nucleolar processing of pre-18S ribosomal RNA. Has a role in the nuclear export of 40S pre-ribosomal subunit to the cytoplasm.</text>
</comment>
<feature type="compositionally biased region" description="Acidic residues" evidence="8">
    <location>
        <begin position="207"/>
        <end position="248"/>
    </location>
</feature>
<dbReference type="PANTHER" id="PTHR23183:SF0">
    <property type="entry name" value="NUCLEOLAR PROTEIN 14"/>
    <property type="match status" value="1"/>
</dbReference>
<evidence type="ECO:0000313" key="10">
    <source>
        <dbReference type="Proteomes" id="UP001381693"/>
    </source>
</evidence>
<dbReference type="PANTHER" id="PTHR23183">
    <property type="entry name" value="NOP14"/>
    <property type="match status" value="1"/>
</dbReference>
<keyword evidence="5" id="KW-0539">Nucleus</keyword>
<comment type="caution">
    <text evidence="9">The sequence shown here is derived from an EMBL/GenBank/DDBJ whole genome shotgun (WGS) entry which is preliminary data.</text>
</comment>
<dbReference type="Pfam" id="PF04147">
    <property type="entry name" value="Nop14"/>
    <property type="match status" value="1"/>
</dbReference>
<dbReference type="GO" id="GO:0030490">
    <property type="term" value="P:maturation of SSU-rRNA"/>
    <property type="evidence" value="ECO:0007669"/>
    <property type="project" value="TreeGrafter"/>
</dbReference>
<feature type="region of interest" description="Disordered" evidence="8">
    <location>
        <begin position="1"/>
        <end position="31"/>
    </location>
</feature>
<comment type="subcellular location">
    <subcellularLocation>
        <location evidence="1">Nucleus</location>
        <location evidence="1">Nucleolus</location>
    </subcellularLocation>
</comment>
<keyword evidence="3" id="KW-0690">Ribosome biogenesis</keyword>
<evidence type="ECO:0000256" key="3">
    <source>
        <dbReference type="ARBA" id="ARBA00022517"/>
    </source>
</evidence>
<evidence type="ECO:0000256" key="8">
    <source>
        <dbReference type="SAM" id="MobiDB-lite"/>
    </source>
</evidence>
<dbReference type="GO" id="GO:0030692">
    <property type="term" value="C:Noc4p-Nop14p complex"/>
    <property type="evidence" value="ECO:0007669"/>
    <property type="project" value="TreeGrafter"/>
</dbReference>
<keyword evidence="4" id="KW-0698">rRNA processing</keyword>
<feature type="coiled-coil region" evidence="7">
    <location>
        <begin position="32"/>
        <end position="66"/>
    </location>
</feature>